<sequence>MLFNSQSIQIYCVCCKEIRWATTCLLKKHGYEHRNLEPEMYPVSVCLDCEEEIVNRLSLYMESQTDEDE</sequence>
<dbReference type="Proteomes" id="UP000256304">
    <property type="component" value="Unassembled WGS sequence"/>
</dbReference>
<proteinExistence type="predicted"/>
<gene>
    <name evidence="1" type="ORF">A8990_101143</name>
</gene>
<evidence type="ECO:0000313" key="1">
    <source>
        <dbReference type="EMBL" id="REE94350.1"/>
    </source>
</evidence>
<name>A0A3D9SJ50_9BACL</name>
<evidence type="ECO:0000313" key="2">
    <source>
        <dbReference type="Proteomes" id="UP000256304"/>
    </source>
</evidence>
<accession>A0A3D9SJ50</accession>
<comment type="caution">
    <text evidence="1">The sequence shown here is derived from an EMBL/GenBank/DDBJ whole genome shotgun (WGS) entry which is preliminary data.</text>
</comment>
<organism evidence="1 2">
    <name type="scientific">Paenibacillus taihuensis</name>
    <dbReference type="NCBI Taxonomy" id="1156355"/>
    <lineage>
        <taxon>Bacteria</taxon>
        <taxon>Bacillati</taxon>
        <taxon>Bacillota</taxon>
        <taxon>Bacilli</taxon>
        <taxon>Bacillales</taxon>
        <taxon>Paenibacillaceae</taxon>
        <taxon>Paenibacillus</taxon>
    </lineage>
</organism>
<reference evidence="1 2" key="1">
    <citation type="submission" date="2018-08" db="EMBL/GenBank/DDBJ databases">
        <title>Genomic Encyclopedia of Type Strains, Phase III (KMG-III): the genomes of soil and plant-associated and newly described type strains.</title>
        <authorList>
            <person name="Whitman W."/>
        </authorList>
    </citation>
    <scope>NUCLEOTIDE SEQUENCE [LARGE SCALE GENOMIC DNA]</scope>
    <source>
        <strain evidence="1 2">CGMCC 1.10966</strain>
    </source>
</reference>
<dbReference type="EMBL" id="QTTN01000001">
    <property type="protein sequence ID" value="REE94350.1"/>
    <property type="molecule type" value="Genomic_DNA"/>
</dbReference>
<protein>
    <submittedName>
        <fullName evidence="1">Uncharacterized protein</fullName>
    </submittedName>
</protein>
<keyword evidence="2" id="KW-1185">Reference proteome</keyword>
<dbReference type="AlphaFoldDB" id="A0A3D9SJ50"/>